<feature type="compositionally biased region" description="Low complexity" evidence="1">
    <location>
        <begin position="57"/>
        <end position="66"/>
    </location>
</feature>
<keyword evidence="4" id="KW-1185">Reference proteome</keyword>
<feature type="region of interest" description="Disordered" evidence="1">
    <location>
        <begin position="172"/>
        <end position="194"/>
    </location>
</feature>
<evidence type="ECO:0000256" key="1">
    <source>
        <dbReference type="SAM" id="MobiDB-lite"/>
    </source>
</evidence>
<feature type="compositionally biased region" description="Low complexity" evidence="1">
    <location>
        <begin position="175"/>
        <end position="194"/>
    </location>
</feature>
<feature type="compositionally biased region" description="Low complexity" evidence="1">
    <location>
        <begin position="260"/>
        <end position="271"/>
    </location>
</feature>
<dbReference type="InterPro" id="IPR001849">
    <property type="entry name" value="PH_domain"/>
</dbReference>
<dbReference type="Proteomes" id="UP000724874">
    <property type="component" value="Unassembled WGS sequence"/>
</dbReference>
<name>A0A9P5NUL3_GYMJU</name>
<dbReference type="PROSITE" id="PS50003">
    <property type="entry name" value="PH_DOMAIN"/>
    <property type="match status" value="1"/>
</dbReference>
<dbReference type="AlphaFoldDB" id="A0A9P5NUL3"/>
<proteinExistence type="predicted"/>
<comment type="caution">
    <text evidence="3">The sequence shown here is derived from an EMBL/GenBank/DDBJ whole genome shotgun (WGS) entry which is preliminary data.</text>
</comment>
<feature type="domain" description="PH" evidence="2">
    <location>
        <begin position="1"/>
        <end position="22"/>
    </location>
</feature>
<dbReference type="OrthoDB" id="2261329at2759"/>
<reference evidence="3" key="1">
    <citation type="submission" date="2020-11" db="EMBL/GenBank/DDBJ databases">
        <authorList>
            <consortium name="DOE Joint Genome Institute"/>
            <person name="Ahrendt S."/>
            <person name="Riley R."/>
            <person name="Andreopoulos W."/>
            <person name="LaButti K."/>
            <person name="Pangilinan J."/>
            <person name="Ruiz-duenas F.J."/>
            <person name="Barrasa J.M."/>
            <person name="Sanchez-Garcia M."/>
            <person name="Camarero S."/>
            <person name="Miyauchi S."/>
            <person name="Serrano A."/>
            <person name="Linde D."/>
            <person name="Babiker R."/>
            <person name="Drula E."/>
            <person name="Ayuso-Fernandez I."/>
            <person name="Pacheco R."/>
            <person name="Padilla G."/>
            <person name="Ferreira P."/>
            <person name="Barriuso J."/>
            <person name="Kellner H."/>
            <person name="Castanera R."/>
            <person name="Alfaro M."/>
            <person name="Ramirez L."/>
            <person name="Pisabarro A.G."/>
            <person name="Kuo A."/>
            <person name="Tritt A."/>
            <person name="Lipzen A."/>
            <person name="He G."/>
            <person name="Yan M."/>
            <person name="Ng V."/>
            <person name="Cullen D."/>
            <person name="Martin F."/>
            <person name="Rosso M.-N."/>
            <person name="Henrissat B."/>
            <person name="Hibbett D."/>
            <person name="Martinez A.T."/>
            <person name="Grigoriev I.V."/>
        </authorList>
    </citation>
    <scope>NUCLEOTIDE SEQUENCE</scope>
    <source>
        <strain evidence="3">AH 44721</strain>
    </source>
</reference>
<dbReference type="EMBL" id="JADNYJ010000026">
    <property type="protein sequence ID" value="KAF8904409.1"/>
    <property type="molecule type" value="Genomic_DNA"/>
</dbReference>
<feature type="compositionally biased region" description="Polar residues" evidence="1">
    <location>
        <begin position="213"/>
        <end position="232"/>
    </location>
</feature>
<accession>A0A9P5NUL3</accession>
<evidence type="ECO:0000259" key="2">
    <source>
        <dbReference type="PROSITE" id="PS50003"/>
    </source>
</evidence>
<evidence type="ECO:0000313" key="4">
    <source>
        <dbReference type="Proteomes" id="UP000724874"/>
    </source>
</evidence>
<feature type="compositionally biased region" description="Basic and acidic residues" evidence="1">
    <location>
        <begin position="272"/>
        <end position="300"/>
    </location>
</feature>
<protein>
    <recommendedName>
        <fullName evidence="2">PH domain-containing protein</fullName>
    </recommendedName>
</protein>
<evidence type="ECO:0000313" key="3">
    <source>
        <dbReference type="EMBL" id="KAF8904409.1"/>
    </source>
</evidence>
<organism evidence="3 4">
    <name type="scientific">Gymnopilus junonius</name>
    <name type="common">Spectacular rustgill mushroom</name>
    <name type="synonym">Gymnopilus spectabilis subsp. junonius</name>
    <dbReference type="NCBI Taxonomy" id="109634"/>
    <lineage>
        <taxon>Eukaryota</taxon>
        <taxon>Fungi</taxon>
        <taxon>Dikarya</taxon>
        <taxon>Basidiomycota</taxon>
        <taxon>Agaricomycotina</taxon>
        <taxon>Agaricomycetes</taxon>
        <taxon>Agaricomycetidae</taxon>
        <taxon>Agaricales</taxon>
        <taxon>Agaricineae</taxon>
        <taxon>Hymenogastraceae</taxon>
        <taxon>Gymnopilus</taxon>
    </lineage>
</organism>
<feature type="region of interest" description="Disordered" evidence="1">
    <location>
        <begin position="28"/>
        <end position="66"/>
    </location>
</feature>
<feature type="compositionally biased region" description="Polar residues" evidence="1">
    <location>
        <begin position="250"/>
        <end position="259"/>
    </location>
</feature>
<gene>
    <name evidence="3" type="ORF">CPB84DRAFT_1772964</name>
</gene>
<feature type="region of interest" description="Disordered" evidence="1">
    <location>
        <begin position="211"/>
        <end position="315"/>
    </location>
</feature>
<sequence length="650" mass="69835">MFAARSVRERADWISAIWDAILPHEKSNGQHSAVIPTDNTRTLPVQSPIPTPLPRMSSLLDPSLSGRSLPPLPTNALLDPSKDTKPSNLHLDLSELKGPFSPSIYPPTSGVVSAPETTVSYFSLADKPGNLHPLLRVDTSTTSVRKAGGSNSSVVISPSLYPPTYRPGSVSPIASTARSTLSSSSRSSSPSVANLSQLSVVRQRLAQIERNHSQLSSQSGFTGITARVSTPTPVSPAGSRWSKSEAVFHNTGNSTSRPHSSSSVNDSSKSLLDSHDAKAKATTERTLSKPTVSKDVKEEALAPVPNPGPSKDDIRKLSKGLDEIKNVLGGESGCPTIHQVVVSLDHRTQGQKEAFKAIQETLGSLSERITDAIHTASAEAAGSAKLDSDLLSSKDEVTLQALKELDEKVSKAFSTLSGKIKDVREAQEKGKTTELHALAPQAVTSARDSNPVDLQPVLTKIDEIRALYEASPATLKDGKQDAKNDPKLPEHLIKILSLVQEDSNKQTLLAQQQADSVRYLNELNSWLEAFVQNGTSQIQGISANVDRLCNELGFNSDLVPGSNQSNLVNDIRQLVVGMKARDQNFAALQAAVHSLLEVLTNSQTQKEADSQAIAGLMDRQRHDQEVLFRAFTTGDASCHNNLHWPGLILL</sequence>